<sequence length="113" mass="12680">MGVRTGVLLWMRDGQVAPAYGFAIRNRSNWQASWPATKKENQKSKGWDEKRRGEGIASDEGGGGVQRLTSRKEEDRARCPVVESSFGREWARGMQRAGEKWMAGPAEERIKNG</sequence>
<protein>
    <submittedName>
        <fullName evidence="2">Uncharacterized protein</fullName>
    </submittedName>
</protein>
<proteinExistence type="predicted"/>
<dbReference type="VEuPathDB" id="FungiDB:HCDG_04304"/>
<feature type="compositionally biased region" description="Basic and acidic residues" evidence="1">
    <location>
        <begin position="37"/>
        <end position="54"/>
    </location>
</feature>
<dbReference type="AlphaFoldDB" id="C6HDM3"/>
<dbReference type="Proteomes" id="UP000002624">
    <property type="component" value="Unassembled WGS sequence"/>
</dbReference>
<reference evidence="3" key="1">
    <citation type="submission" date="2009-05" db="EMBL/GenBank/DDBJ databases">
        <title>The genome sequence of Ajellomyces capsulatus strain H143.</title>
        <authorList>
            <person name="Champion M."/>
            <person name="Cuomo C.A."/>
            <person name="Ma L.-J."/>
            <person name="Henn M.R."/>
            <person name="Sil A."/>
            <person name="Goldman B."/>
            <person name="Young S.K."/>
            <person name="Kodira C.D."/>
            <person name="Zeng Q."/>
            <person name="Koehrsen M."/>
            <person name="Alvarado L."/>
            <person name="Berlin A.M."/>
            <person name="Borenstein D."/>
            <person name="Chen Z."/>
            <person name="Engels R."/>
            <person name="Freedman E."/>
            <person name="Gellesch M."/>
            <person name="Goldberg J."/>
            <person name="Griggs A."/>
            <person name="Gujja S."/>
            <person name="Heiman D.I."/>
            <person name="Hepburn T.A."/>
            <person name="Howarth C."/>
            <person name="Jen D."/>
            <person name="Larson L."/>
            <person name="Lewis B."/>
            <person name="Mehta T."/>
            <person name="Park D."/>
            <person name="Pearson M."/>
            <person name="Roberts A."/>
            <person name="Saif S."/>
            <person name="Shea T.D."/>
            <person name="Shenoy N."/>
            <person name="Sisk P."/>
            <person name="Stolte C."/>
            <person name="Sykes S."/>
            <person name="Walk T."/>
            <person name="White J."/>
            <person name="Yandava C."/>
            <person name="Klein B."/>
            <person name="McEwen J.G."/>
            <person name="Puccia R."/>
            <person name="Goldman G.H."/>
            <person name="Felipe M.S."/>
            <person name="Nino-Vega G."/>
            <person name="San-Blas G."/>
            <person name="Taylor J.W."/>
            <person name="Mendoza L."/>
            <person name="Galagan J.E."/>
            <person name="Nusbaum C."/>
            <person name="Birren B.W."/>
        </authorList>
    </citation>
    <scope>NUCLEOTIDE SEQUENCE [LARGE SCALE GENOMIC DNA]</scope>
    <source>
        <strain evidence="3">H143</strain>
    </source>
</reference>
<evidence type="ECO:0000313" key="2">
    <source>
        <dbReference type="EMBL" id="EER41657.1"/>
    </source>
</evidence>
<name>C6HDM3_AJECH</name>
<evidence type="ECO:0000313" key="3">
    <source>
        <dbReference type="Proteomes" id="UP000002624"/>
    </source>
</evidence>
<feature type="region of interest" description="Disordered" evidence="1">
    <location>
        <begin position="33"/>
        <end position="81"/>
    </location>
</feature>
<evidence type="ECO:0000256" key="1">
    <source>
        <dbReference type="SAM" id="MobiDB-lite"/>
    </source>
</evidence>
<dbReference type="OrthoDB" id="10531796at2759"/>
<accession>C6HDM3</accession>
<dbReference type="EMBL" id="GG692423">
    <property type="protein sequence ID" value="EER41657.1"/>
    <property type="molecule type" value="Genomic_DNA"/>
</dbReference>
<organism evidence="2 3">
    <name type="scientific">Ajellomyces capsulatus (strain H143)</name>
    <name type="common">Darling's disease fungus</name>
    <name type="synonym">Histoplasma capsulatum</name>
    <dbReference type="NCBI Taxonomy" id="544712"/>
    <lineage>
        <taxon>Eukaryota</taxon>
        <taxon>Fungi</taxon>
        <taxon>Dikarya</taxon>
        <taxon>Ascomycota</taxon>
        <taxon>Pezizomycotina</taxon>
        <taxon>Eurotiomycetes</taxon>
        <taxon>Eurotiomycetidae</taxon>
        <taxon>Onygenales</taxon>
        <taxon>Ajellomycetaceae</taxon>
        <taxon>Histoplasma</taxon>
    </lineage>
</organism>
<dbReference type="HOGENOM" id="CLU_2132788_0_0_1"/>
<gene>
    <name evidence="2" type="ORF">HCDG_04304</name>
</gene>